<evidence type="ECO:0000256" key="1">
    <source>
        <dbReference type="ARBA" id="ARBA00022490"/>
    </source>
</evidence>
<evidence type="ECO:0000256" key="5">
    <source>
        <dbReference type="ARBA" id="ARBA00022842"/>
    </source>
</evidence>
<keyword evidence="2 8" id="KW-0808">Transferase</keyword>
<dbReference type="PANTHER" id="PTHR19136">
    <property type="entry name" value="MOLYBDENUM COFACTOR GUANYLYLTRANSFERASE"/>
    <property type="match status" value="1"/>
</dbReference>
<dbReference type="Proteomes" id="UP001529491">
    <property type="component" value="Chromosome"/>
</dbReference>
<evidence type="ECO:0000313" key="10">
    <source>
        <dbReference type="EMBL" id="WOT05344.1"/>
    </source>
</evidence>
<dbReference type="InterPro" id="IPR029044">
    <property type="entry name" value="Nucleotide-diphossugar_trans"/>
</dbReference>
<feature type="domain" description="MobA-like NTP transferase" evidence="9">
    <location>
        <begin position="7"/>
        <end position="157"/>
    </location>
</feature>
<feature type="binding site" evidence="8">
    <location>
        <begin position="10"/>
        <end position="12"/>
    </location>
    <ligand>
        <name>GTP</name>
        <dbReference type="ChEBI" id="CHEBI:37565"/>
    </ligand>
</feature>
<keyword evidence="7 8" id="KW-0501">Molybdenum cofactor biosynthesis</keyword>
<keyword evidence="3 8" id="KW-0479">Metal-binding</keyword>
<dbReference type="SUPFAM" id="SSF53448">
    <property type="entry name" value="Nucleotide-diphospho-sugar transferases"/>
    <property type="match status" value="1"/>
</dbReference>
<reference evidence="10 11" key="1">
    <citation type="submission" date="2023-10" db="EMBL/GenBank/DDBJ databases">
        <title>Complete genome sequence of Shewanella sp. DAU334.</title>
        <authorList>
            <person name="Lee Y.-S."/>
            <person name="Jeong H.-R."/>
            <person name="Hwang E.-J."/>
            <person name="Choi Y.-L."/>
            <person name="Kim G.-D."/>
        </authorList>
    </citation>
    <scope>NUCLEOTIDE SEQUENCE [LARGE SCALE GENOMIC DNA]</scope>
    <source>
        <strain evidence="10 11">DAU334</strain>
    </source>
</reference>
<evidence type="ECO:0000259" key="9">
    <source>
        <dbReference type="Pfam" id="PF12804"/>
    </source>
</evidence>
<evidence type="ECO:0000256" key="2">
    <source>
        <dbReference type="ARBA" id="ARBA00022679"/>
    </source>
</evidence>
<keyword evidence="10" id="KW-0548">Nucleotidyltransferase</keyword>
<protein>
    <recommendedName>
        <fullName evidence="8">Molybdenum cofactor guanylyltransferase</fullName>
        <shortName evidence="8">MoCo guanylyltransferase</shortName>
        <ecNumber evidence="8">2.7.7.77</ecNumber>
    </recommendedName>
    <alternativeName>
        <fullName evidence="8">GTP:molybdopterin guanylyltransferase</fullName>
    </alternativeName>
    <alternativeName>
        <fullName evidence="8">Mo-MPT guanylyltransferase</fullName>
    </alternativeName>
    <alternativeName>
        <fullName evidence="8">Molybdopterin guanylyltransferase</fullName>
    </alternativeName>
    <alternativeName>
        <fullName evidence="8">Molybdopterin-guanine dinucleotide synthase</fullName>
        <shortName evidence="8">MGD synthase</shortName>
    </alternativeName>
</protein>
<comment type="domain">
    <text evidence="8">The N-terminal domain determines nucleotide recognition and specific binding, while the C-terminal domain determines the specific binding to the target protein.</text>
</comment>
<keyword evidence="1 8" id="KW-0963">Cytoplasm</keyword>
<keyword evidence="5 8" id="KW-0460">Magnesium</keyword>
<evidence type="ECO:0000256" key="8">
    <source>
        <dbReference type="HAMAP-Rule" id="MF_00316"/>
    </source>
</evidence>
<accession>A0ABZ0JYG4</accession>
<comment type="subunit">
    <text evidence="8">Monomer.</text>
</comment>
<dbReference type="NCBIfam" id="TIGR02665">
    <property type="entry name" value="molyb_mobA"/>
    <property type="match status" value="1"/>
</dbReference>
<name>A0ABZ0JYG4_9GAMM</name>
<dbReference type="EC" id="2.7.7.77" evidence="8"/>
<evidence type="ECO:0000256" key="7">
    <source>
        <dbReference type="ARBA" id="ARBA00023150"/>
    </source>
</evidence>
<keyword evidence="4 8" id="KW-0547">Nucleotide-binding</keyword>
<dbReference type="RefSeq" id="WP_310469607.1">
    <property type="nucleotide sequence ID" value="NZ_CP136522.1"/>
</dbReference>
<evidence type="ECO:0000256" key="4">
    <source>
        <dbReference type="ARBA" id="ARBA00022741"/>
    </source>
</evidence>
<evidence type="ECO:0000313" key="11">
    <source>
        <dbReference type="Proteomes" id="UP001529491"/>
    </source>
</evidence>
<dbReference type="HAMAP" id="MF_00316">
    <property type="entry name" value="MobA"/>
    <property type="match status" value="1"/>
</dbReference>
<gene>
    <name evidence="8 10" type="primary">mobA</name>
    <name evidence="10" type="ORF">RGE70_00525</name>
</gene>
<evidence type="ECO:0000256" key="6">
    <source>
        <dbReference type="ARBA" id="ARBA00023134"/>
    </source>
</evidence>
<feature type="binding site" evidence="8">
    <location>
        <position position="23"/>
    </location>
    <ligand>
        <name>GTP</name>
        <dbReference type="ChEBI" id="CHEBI:37565"/>
    </ligand>
</feature>
<dbReference type="PANTHER" id="PTHR19136:SF81">
    <property type="entry name" value="MOLYBDENUM COFACTOR GUANYLYLTRANSFERASE"/>
    <property type="match status" value="1"/>
</dbReference>
<dbReference type="InterPro" id="IPR013482">
    <property type="entry name" value="Molybde_CF_guanTrfase"/>
</dbReference>
<feature type="binding site" evidence="8">
    <location>
        <position position="69"/>
    </location>
    <ligand>
        <name>GTP</name>
        <dbReference type="ChEBI" id="CHEBI:37565"/>
    </ligand>
</feature>
<dbReference type="CDD" id="cd02503">
    <property type="entry name" value="MobA"/>
    <property type="match status" value="1"/>
</dbReference>
<keyword evidence="6 8" id="KW-0342">GTP-binding</keyword>
<dbReference type="EMBL" id="CP136522">
    <property type="protein sequence ID" value="WOT05344.1"/>
    <property type="molecule type" value="Genomic_DNA"/>
</dbReference>
<comment type="similarity">
    <text evidence="8">Belongs to the MobA family.</text>
</comment>
<comment type="function">
    <text evidence="8">Transfers a GMP moiety from GTP to Mo-molybdopterin (Mo-MPT) cofactor (Moco or molybdenum cofactor) to form Mo-molybdopterin guanine dinucleotide (Mo-MGD) cofactor.</text>
</comment>
<dbReference type="Gene3D" id="3.90.550.10">
    <property type="entry name" value="Spore Coat Polysaccharide Biosynthesis Protein SpsA, Chain A"/>
    <property type="match status" value="1"/>
</dbReference>
<comment type="catalytic activity">
    <reaction evidence="8">
        <text>Mo-molybdopterin + GTP + H(+) = Mo-molybdopterin guanine dinucleotide + diphosphate</text>
        <dbReference type="Rhea" id="RHEA:34243"/>
        <dbReference type="ChEBI" id="CHEBI:15378"/>
        <dbReference type="ChEBI" id="CHEBI:33019"/>
        <dbReference type="ChEBI" id="CHEBI:37565"/>
        <dbReference type="ChEBI" id="CHEBI:71302"/>
        <dbReference type="ChEBI" id="CHEBI:71310"/>
        <dbReference type="EC" id="2.7.7.77"/>
    </reaction>
</comment>
<comment type="cofactor">
    <cofactor evidence="8">
        <name>Mg(2+)</name>
        <dbReference type="ChEBI" id="CHEBI:18420"/>
    </cofactor>
</comment>
<keyword evidence="11" id="KW-1185">Reference proteome</keyword>
<dbReference type="GO" id="GO:0061603">
    <property type="term" value="F:molybdenum cofactor guanylyltransferase activity"/>
    <property type="evidence" value="ECO:0007669"/>
    <property type="project" value="UniProtKB-EC"/>
</dbReference>
<evidence type="ECO:0000256" key="3">
    <source>
        <dbReference type="ARBA" id="ARBA00022723"/>
    </source>
</evidence>
<organism evidence="10 11">
    <name type="scientific">Shewanella youngdeokensis</name>
    <dbReference type="NCBI Taxonomy" id="2999068"/>
    <lineage>
        <taxon>Bacteria</taxon>
        <taxon>Pseudomonadati</taxon>
        <taxon>Pseudomonadota</taxon>
        <taxon>Gammaproteobacteria</taxon>
        <taxon>Alteromonadales</taxon>
        <taxon>Shewanellaceae</taxon>
        <taxon>Shewanella</taxon>
    </lineage>
</organism>
<feature type="binding site" evidence="8">
    <location>
        <position position="99"/>
    </location>
    <ligand>
        <name>GTP</name>
        <dbReference type="ChEBI" id="CHEBI:37565"/>
    </ligand>
</feature>
<feature type="binding site" evidence="8">
    <location>
        <position position="99"/>
    </location>
    <ligand>
        <name>Mg(2+)</name>
        <dbReference type="ChEBI" id="CHEBI:18420"/>
    </ligand>
</feature>
<proteinExistence type="inferred from homology"/>
<sequence>MTTTIDAVILAGGMARRMGGNDKGLVELDNQPMIKHAIDRIKPQVKEILINANRNQKVYSEFGFKVVSDQDSGYLGPLAGMITAMSHTQAEYLMVVPCDCPMLPTDLVSRMLTQLTAAGAELAVASDGKREQPVVMLLAPSLRTSMKAFLDAGERKIDFWYAKHNYVVTEFSDQPNAFVNVNTPEQKQQLSDAIASEKNNLRCK</sequence>
<dbReference type="InterPro" id="IPR025877">
    <property type="entry name" value="MobA-like_NTP_Trfase"/>
</dbReference>
<feature type="binding site" evidence="8">
    <location>
        <position position="51"/>
    </location>
    <ligand>
        <name>GTP</name>
        <dbReference type="ChEBI" id="CHEBI:37565"/>
    </ligand>
</feature>
<comment type="subcellular location">
    <subcellularLocation>
        <location evidence="8">Cytoplasm</location>
    </subcellularLocation>
</comment>
<dbReference type="Pfam" id="PF12804">
    <property type="entry name" value="NTP_transf_3"/>
    <property type="match status" value="1"/>
</dbReference>